<evidence type="ECO:0000313" key="2">
    <source>
        <dbReference type="EMBL" id="GMI40095.1"/>
    </source>
</evidence>
<evidence type="ECO:0000256" key="1">
    <source>
        <dbReference type="SAM" id="Phobius"/>
    </source>
</evidence>
<protein>
    <submittedName>
        <fullName evidence="2">Uncharacterized protein</fullName>
    </submittedName>
</protein>
<keyword evidence="1" id="KW-0812">Transmembrane</keyword>
<organism evidence="2 3">
    <name type="scientific">Tetraparma gracilis</name>
    <dbReference type="NCBI Taxonomy" id="2962635"/>
    <lineage>
        <taxon>Eukaryota</taxon>
        <taxon>Sar</taxon>
        <taxon>Stramenopiles</taxon>
        <taxon>Ochrophyta</taxon>
        <taxon>Bolidophyceae</taxon>
        <taxon>Parmales</taxon>
        <taxon>Triparmaceae</taxon>
        <taxon>Tetraparma</taxon>
    </lineage>
</organism>
<name>A0ABQ6N540_9STRA</name>
<gene>
    <name evidence="2" type="ORF">TeGR_g11549</name>
</gene>
<dbReference type="Proteomes" id="UP001165060">
    <property type="component" value="Unassembled WGS sequence"/>
</dbReference>
<feature type="transmembrane region" description="Helical" evidence="1">
    <location>
        <begin position="164"/>
        <end position="184"/>
    </location>
</feature>
<accession>A0ABQ6N540</accession>
<evidence type="ECO:0000313" key="3">
    <source>
        <dbReference type="Proteomes" id="UP001165060"/>
    </source>
</evidence>
<keyword evidence="3" id="KW-1185">Reference proteome</keyword>
<feature type="transmembrane region" description="Helical" evidence="1">
    <location>
        <begin position="196"/>
        <end position="219"/>
    </location>
</feature>
<feature type="transmembrane region" description="Helical" evidence="1">
    <location>
        <begin position="24"/>
        <end position="46"/>
    </location>
</feature>
<feature type="transmembrane region" description="Helical" evidence="1">
    <location>
        <begin position="73"/>
        <end position="97"/>
    </location>
</feature>
<proteinExistence type="predicted"/>
<sequence length="337" mass="38230">MVLESIPAAIIQTRAFIISKERTTLALVSIIISCCTTGFAAATMWYDFDTSPARRRDCPRLAGATPDTSRGPFFVLLVVSGALQVVAKSFSSALLFIASPNYFLAYMASDHALYQLYRIARCDYNHFPQGFNVPFSFIFRIIEKTVVDFTSCWLLRSPIQMHGCYFLFNQLTTFASVFASVYLYTSMGHEHLPAQMLWISAGSIFAAWALAYLSLVLTVKPEWRSSFWSTETNMQYAHALFHDNEDDEHRMAIFDFQQCKWEPSKDEVRAFTHANWSRWKAEKPAWFGLEFDAMIARVPDGFIPVAEVAALNAAHGGKRRRSVSIIESMRVSAREPN</sequence>
<keyword evidence="1" id="KW-1133">Transmembrane helix</keyword>
<dbReference type="EMBL" id="BRYB01002126">
    <property type="protein sequence ID" value="GMI40095.1"/>
    <property type="molecule type" value="Genomic_DNA"/>
</dbReference>
<reference evidence="2 3" key="1">
    <citation type="journal article" date="2023" name="Commun. Biol.">
        <title>Genome analysis of Parmales, the sister group of diatoms, reveals the evolutionary specialization of diatoms from phago-mixotrophs to photoautotrophs.</title>
        <authorList>
            <person name="Ban H."/>
            <person name="Sato S."/>
            <person name="Yoshikawa S."/>
            <person name="Yamada K."/>
            <person name="Nakamura Y."/>
            <person name="Ichinomiya M."/>
            <person name="Sato N."/>
            <person name="Blanc-Mathieu R."/>
            <person name="Endo H."/>
            <person name="Kuwata A."/>
            <person name="Ogata H."/>
        </authorList>
    </citation>
    <scope>NUCLEOTIDE SEQUENCE [LARGE SCALE GENOMIC DNA]</scope>
</reference>
<keyword evidence="1" id="KW-0472">Membrane</keyword>
<comment type="caution">
    <text evidence="2">The sequence shown here is derived from an EMBL/GenBank/DDBJ whole genome shotgun (WGS) entry which is preliminary data.</text>
</comment>